<name>A0ABS7BDN8_9ACTN</name>
<feature type="compositionally biased region" description="Low complexity" evidence="1">
    <location>
        <begin position="254"/>
        <end position="278"/>
    </location>
</feature>
<organism evidence="3 4">
    <name type="scientific">Actinoplanes hulinensis</name>
    <dbReference type="NCBI Taxonomy" id="1144547"/>
    <lineage>
        <taxon>Bacteria</taxon>
        <taxon>Bacillati</taxon>
        <taxon>Actinomycetota</taxon>
        <taxon>Actinomycetes</taxon>
        <taxon>Micromonosporales</taxon>
        <taxon>Micromonosporaceae</taxon>
        <taxon>Actinoplanes</taxon>
    </lineage>
</organism>
<evidence type="ECO:0000256" key="2">
    <source>
        <dbReference type="SAM" id="SignalP"/>
    </source>
</evidence>
<dbReference type="EMBL" id="JAHXZI010000024">
    <property type="protein sequence ID" value="MBW6439068.1"/>
    <property type="molecule type" value="Genomic_DNA"/>
</dbReference>
<feature type="compositionally biased region" description="Basic residues" evidence="1">
    <location>
        <begin position="240"/>
        <end position="253"/>
    </location>
</feature>
<evidence type="ECO:0000313" key="4">
    <source>
        <dbReference type="Proteomes" id="UP001519863"/>
    </source>
</evidence>
<keyword evidence="4" id="KW-1185">Reference proteome</keyword>
<reference evidence="3 4" key="1">
    <citation type="journal article" date="2013" name="Antonie Van Leeuwenhoek">
        <title>Actinoplanes hulinensis sp. nov., a novel actinomycete isolated from soybean root (Glycine max (L.) Merr).</title>
        <authorList>
            <person name="Shen Y."/>
            <person name="Liu C."/>
            <person name="Wang X."/>
            <person name="Zhao J."/>
            <person name="Jia F."/>
            <person name="Zhang Y."/>
            <person name="Wang L."/>
            <person name="Yang D."/>
            <person name="Xiang W."/>
        </authorList>
    </citation>
    <scope>NUCLEOTIDE SEQUENCE [LARGE SCALE GENOMIC DNA]</scope>
    <source>
        <strain evidence="3 4">NEAU-M9</strain>
    </source>
</reference>
<protein>
    <submittedName>
        <fullName evidence="3">Uncharacterized protein</fullName>
    </submittedName>
</protein>
<feature type="chain" id="PRO_5046744740" evidence="2">
    <location>
        <begin position="44"/>
        <end position="286"/>
    </location>
</feature>
<evidence type="ECO:0000313" key="3">
    <source>
        <dbReference type="EMBL" id="MBW6439068.1"/>
    </source>
</evidence>
<feature type="compositionally biased region" description="Low complexity" evidence="1">
    <location>
        <begin position="222"/>
        <end position="239"/>
    </location>
</feature>
<dbReference type="Proteomes" id="UP001519863">
    <property type="component" value="Unassembled WGS sequence"/>
</dbReference>
<comment type="caution">
    <text evidence="3">The sequence shown here is derived from an EMBL/GenBank/DDBJ whole genome shotgun (WGS) entry which is preliminary data.</text>
</comment>
<gene>
    <name evidence="3" type="ORF">KZ829_35600</name>
</gene>
<sequence length="286" mass="29262">MYDLDDRPDQRPRRSLGHPAWRMLAGLITCLVAATTLPGPAAAAPPTWPANPNWQALVPAPAGDNVRAASVTRTGGAVTNAAGLTAQGTGSTVLTTTSANSPATIVLDFGKEVGGTPFANVSAWRATTGSSVTLRVATSEALPFLTAGSNGVYNSDNGSPVTFAVNGVRTYTGALRGGFRFAAIQLTTPGSVTLTGAGVNFKAYRATADRYQGYFISTCRPPTAGSPAPSGSAVAAPSRRGGRHTAARSRSPRRAWPTRTATPSSRSTTGRSWHGSPAATPPAPST</sequence>
<keyword evidence="2" id="KW-0732">Signal</keyword>
<dbReference type="PANTHER" id="PTHR34987:SF4">
    <property type="entry name" value="ALPHA-L-RHAMNOSIDASE C-TERMINAL DOMAIN-CONTAINING PROTEIN"/>
    <property type="match status" value="1"/>
</dbReference>
<evidence type="ECO:0000256" key="1">
    <source>
        <dbReference type="SAM" id="MobiDB-lite"/>
    </source>
</evidence>
<dbReference type="RefSeq" id="WP_220148236.1">
    <property type="nucleotide sequence ID" value="NZ_JAHXZI010000024.1"/>
</dbReference>
<feature type="signal peptide" evidence="2">
    <location>
        <begin position="1"/>
        <end position="43"/>
    </location>
</feature>
<proteinExistence type="predicted"/>
<feature type="region of interest" description="Disordered" evidence="1">
    <location>
        <begin position="222"/>
        <end position="286"/>
    </location>
</feature>
<dbReference type="PANTHER" id="PTHR34987">
    <property type="entry name" value="C, PUTATIVE (AFU_ORTHOLOGUE AFUA_3G02880)-RELATED"/>
    <property type="match status" value="1"/>
</dbReference>
<accession>A0ABS7BDN8</accession>